<dbReference type="InterPro" id="IPR003591">
    <property type="entry name" value="Leu-rich_rpt_typical-subtyp"/>
</dbReference>
<keyword evidence="9" id="KW-1185">Reference proteome</keyword>
<proteinExistence type="predicted"/>
<keyword evidence="3" id="KW-0677">Repeat</keyword>
<dbReference type="InterPro" id="IPR001611">
    <property type="entry name" value="Leu-rich_rpt"/>
</dbReference>
<sequence>MTSARRPLLAQLLLLLLLLLPPGCRPAACPSVCLCLSDTVSCSAAGLTKLPLALPSFSVTLDLGHNRLTWLPPGGFARMPRLENLALAHNRLDALGEGAFRNASGLRRLDLSANRLLAVERHYFLGLWRLEELLLFGNRIAAVSGAALSGLSGLRTAYFSANRLADFPFASIRERSHPFLSMLDLSSNRMRRLPWEAVAALPGPVQRGLYLHNNSLLCDCAMYAVFRHWELRGYGAPRDFADQHTCTAPGNPRATIRFLRQARFFQNCSVEQPAAAAGAWGAPLPVTVLLPQVTVVAGQRVRLDCETALSGGGAALSFTWRTPGRGPLAAGAPPLSLFANGTLEIAAAEVNDSGSYVCTAADGERALNATREVSVTVLPPPPPPEAFNTGYTTLAGCVVTAVGVLVYLYMTPCRCGCCKQPRPPAGPASTFDPGDIAPALFSPAGARDRRETHAHKHVAFLEPASGEEGTDWPPES</sequence>
<keyword evidence="4" id="KW-1015">Disulfide bond</keyword>
<keyword evidence="5" id="KW-1133">Transmembrane helix</keyword>
<keyword evidence="1" id="KW-0433">Leucine-rich repeat</keyword>
<gene>
    <name evidence="8" type="primary">Amigo3</name>
    <name evidence="8" type="ORF">EYF80_049901</name>
</gene>
<evidence type="ECO:0000256" key="3">
    <source>
        <dbReference type="ARBA" id="ARBA00022737"/>
    </source>
</evidence>
<accession>A0A4Z2FHY4</accession>
<dbReference type="OrthoDB" id="1394818at2759"/>
<dbReference type="Pfam" id="PF13927">
    <property type="entry name" value="Ig_3"/>
    <property type="match status" value="1"/>
</dbReference>
<evidence type="ECO:0000256" key="4">
    <source>
        <dbReference type="ARBA" id="ARBA00023157"/>
    </source>
</evidence>
<dbReference type="AlphaFoldDB" id="A0A4Z2FHY4"/>
<keyword evidence="5" id="KW-0812">Transmembrane</keyword>
<keyword evidence="5" id="KW-0472">Membrane</keyword>
<evidence type="ECO:0000259" key="7">
    <source>
        <dbReference type="PROSITE" id="PS50835"/>
    </source>
</evidence>
<evidence type="ECO:0000256" key="1">
    <source>
        <dbReference type="ARBA" id="ARBA00022614"/>
    </source>
</evidence>
<dbReference type="InterPro" id="IPR013783">
    <property type="entry name" value="Ig-like_fold"/>
</dbReference>
<dbReference type="PROSITE" id="PS50835">
    <property type="entry name" value="IG_LIKE"/>
    <property type="match status" value="1"/>
</dbReference>
<name>A0A4Z2FHY4_9TELE</name>
<dbReference type="Gene3D" id="2.60.40.10">
    <property type="entry name" value="Immunoglobulins"/>
    <property type="match status" value="1"/>
</dbReference>
<evidence type="ECO:0000256" key="6">
    <source>
        <dbReference type="SAM" id="SignalP"/>
    </source>
</evidence>
<feature type="transmembrane region" description="Helical" evidence="5">
    <location>
        <begin position="390"/>
        <end position="410"/>
    </location>
</feature>
<dbReference type="InterPro" id="IPR007110">
    <property type="entry name" value="Ig-like_dom"/>
</dbReference>
<dbReference type="SUPFAM" id="SSF48726">
    <property type="entry name" value="Immunoglobulin"/>
    <property type="match status" value="1"/>
</dbReference>
<protein>
    <submittedName>
        <fullName evidence="8">Amphoterin-induced protein 3</fullName>
    </submittedName>
</protein>
<dbReference type="InterPro" id="IPR036179">
    <property type="entry name" value="Ig-like_dom_sf"/>
</dbReference>
<dbReference type="SMART" id="SM00409">
    <property type="entry name" value="IG"/>
    <property type="match status" value="1"/>
</dbReference>
<evidence type="ECO:0000313" key="9">
    <source>
        <dbReference type="Proteomes" id="UP000314294"/>
    </source>
</evidence>
<evidence type="ECO:0000313" key="8">
    <source>
        <dbReference type="EMBL" id="TNN39912.1"/>
    </source>
</evidence>
<keyword evidence="2 6" id="KW-0732">Signal</keyword>
<evidence type="ECO:0000256" key="5">
    <source>
        <dbReference type="SAM" id="Phobius"/>
    </source>
</evidence>
<dbReference type="PANTHER" id="PTHR45842:SF22">
    <property type="entry name" value="INSULIN-LIKE GROWTH FACTOR-BINDING PROTEIN COMPLEX ACID LABILE SUBUNIT ISOFORM X1"/>
    <property type="match status" value="1"/>
</dbReference>
<evidence type="ECO:0000256" key="2">
    <source>
        <dbReference type="ARBA" id="ARBA00022729"/>
    </source>
</evidence>
<dbReference type="Gene3D" id="3.80.10.10">
    <property type="entry name" value="Ribonuclease Inhibitor"/>
    <property type="match status" value="1"/>
</dbReference>
<reference evidence="8 9" key="1">
    <citation type="submission" date="2019-03" db="EMBL/GenBank/DDBJ databases">
        <title>First draft genome of Liparis tanakae, snailfish: a comprehensive survey of snailfish specific genes.</title>
        <authorList>
            <person name="Kim W."/>
            <person name="Song I."/>
            <person name="Jeong J.-H."/>
            <person name="Kim D."/>
            <person name="Kim S."/>
            <person name="Ryu S."/>
            <person name="Song J.Y."/>
            <person name="Lee S.K."/>
        </authorList>
    </citation>
    <scope>NUCLEOTIDE SEQUENCE [LARGE SCALE GENOMIC DNA]</scope>
    <source>
        <tissue evidence="8">Muscle</tissue>
    </source>
</reference>
<feature type="signal peptide" evidence="6">
    <location>
        <begin position="1"/>
        <end position="26"/>
    </location>
</feature>
<dbReference type="EMBL" id="SRLO01001234">
    <property type="protein sequence ID" value="TNN39912.1"/>
    <property type="molecule type" value="Genomic_DNA"/>
</dbReference>
<dbReference type="SUPFAM" id="SSF52058">
    <property type="entry name" value="L domain-like"/>
    <property type="match status" value="1"/>
</dbReference>
<feature type="chain" id="PRO_5021489817" evidence="6">
    <location>
        <begin position="27"/>
        <end position="476"/>
    </location>
</feature>
<dbReference type="InterPro" id="IPR003599">
    <property type="entry name" value="Ig_sub"/>
</dbReference>
<dbReference type="InterPro" id="IPR032675">
    <property type="entry name" value="LRR_dom_sf"/>
</dbReference>
<dbReference type="InterPro" id="IPR050467">
    <property type="entry name" value="LRFN"/>
</dbReference>
<dbReference type="Proteomes" id="UP000314294">
    <property type="component" value="Unassembled WGS sequence"/>
</dbReference>
<dbReference type="Pfam" id="PF13855">
    <property type="entry name" value="LRR_8"/>
    <property type="match status" value="1"/>
</dbReference>
<feature type="domain" description="Ig-like" evidence="7">
    <location>
        <begin position="285"/>
        <end position="374"/>
    </location>
</feature>
<dbReference type="SMART" id="SM00369">
    <property type="entry name" value="LRR_TYP"/>
    <property type="match status" value="4"/>
</dbReference>
<dbReference type="PANTHER" id="PTHR45842">
    <property type="entry name" value="SYNAPTIC ADHESION-LIKE MOLECULE SALM"/>
    <property type="match status" value="1"/>
</dbReference>
<comment type="caution">
    <text evidence="8">The sequence shown here is derived from an EMBL/GenBank/DDBJ whole genome shotgun (WGS) entry which is preliminary data.</text>
</comment>
<organism evidence="8 9">
    <name type="scientific">Liparis tanakae</name>
    <name type="common">Tanaka's snailfish</name>
    <dbReference type="NCBI Taxonomy" id="230148"/>
    <lineage>
        <taxon>Eukaryota</taxon>
        <taxon>Metazoa</taxon>
        <taxon>Chordata</taxon>
        <taxon>Craniata</taxon>
        <taxon>Vertebrata</taxon>
        <taxon>Euteleostomi</taxon>
        <taxon>Actinopterygii</taxon>
        <taxon>Neopterygii</taxon>
        <taxon>Teleostei</taxon>
        <taxon>Neoteleostei</taxon>
        <taxon>Acanthomorphata</taxon>
        <taxon>Eupercaria</taxon>
        <taxon>Perciformes</taxon>
        <taxon>Cottioidei</taxon>
        <taxon>Cottales</taxon>
        <taxon>Liparidae</taxon>
        <taxon>Liparis</taxon>
    </lineage>
</organism>